<dbReference type="NCBIfam" id="TIGR01573">
    <property type="entry name" value="cas2"/>
    <property type="match status" value="1"/>
</dbReference>
<evidence type="ECO:0000256" key="2">
    <source>
        <dbReference type="ARBA" id="ARBA00022723"/>
    </source>
</evidence>
<dbReference type="EMBL" id="LBZM01000038">
    <property type="protein sequence ID" value="KKR71012.1"/>
    <property type="molecule type" value="Genomic_DNA"/>
</dbReference>
<dbReference type="GO" id="GO:0006351">
    <property type="term" value="P:DNA-templated transcription"/>
    <property type="evidence" value="ECO:0007669"/>
    <property type="project" value="TreeGrafter"/>
</dbReference>
<dbReference type="Proteomes" id="UP000034664">
    <property type="component" value="Unassembled WGS sequence"/>
</dbReference>
<evidence type="ECO:0000313" key="10">
    <source>
        <dbReference type="Proteomes" id="UP000034664"/>
    </source>
</evidence>
<protein>
    <submittedName>
        <fullName evidence="9">Transcriptional regulator, PaaX family</fullName>
    </submittedName>
</protein>
<dbReference type="AlphaFoldDB" id="A0A0G0W6Z2"/>
<dbReference type="GO" id="GO:0004521">
    <property type="term" value="F:RNA endonuclease activity"/>
    <property type="evidence" value="ECO:0007669"/>
    <property type="project" value="InterPro"/>
</dbReference>
<evidence type="ECO:0000256" key="3">
    <source>
        <dbReference type="ARBA" id="ARBA00022759"/>
    </source>
</evidence>
<evidence type="ECO:0000256" key="6">
    <source>
        <dbReference type="ARBA" id="ARBA00023118"/>
    </source>
</evidence>
<evidence type="ECO:0000259" key="8">
    <source>
        <dbReference type="Pfam" id="PF20803"/>
    </source>
</evidence>
<organism evidence="9 10">
    <name type="scientific">Candidatus Roizmanbacteria bacterium GW2011_GWB1_40_7</name>
    <dbReference type="NCBI Taxonomy" id="1618482"/>
    <lineage>
        <taxon>Bacteria</taxon>
        <taxon>Candidatus Roizmaniibacteriota</taxon>
    </lineage>
</organism>
<keyword evidence="6" id="KW-0051">Antiviral defense</keyword>
<dbReference type="InterPro" id="IPR013225">
    <property type="entry name" value="PaaX_C"/>
</dbReference>
<dbReference type="InterPro" id="IPR021127">
    <property type="entry name" value="CRISPR_associated_Cas2"/>
</dbReference>
<accession>A0A0G0W6Z2</accession>
<dbReference type="Gene3D" id="3.30.70.2650">
    <property type="match status" value="1"/>
</dbReference>
<evidence type="ECO:0000256" key="4">
    <source>
        <dbReference type="ARBA" id="ARBA00022801"/>
    </source>
</evidence>
<dbReference type="PANTHER" id="PTHR30319:SF1">
    <property type="entry name" value="TRANSCRIPTIONAL REPRESSOR PAAX"/>
    <property type="match status" value="1"/>
</dbReference>
<sequence>MKKLLRPRDILLLGLTNALDAFEELKDPLHLVSKSYDQMYGWVPDQYKKHHFNHLVWRSLRAGYIEKIEKDGEIYIRITSSGAKMIQRDFPLLSLQNKTWDHKWRIVMFDIAEIQKKKRDYLREKLKELGFGMLQESVFITPHDILRDFLEYAESIGLRDSVDILEASYILGEKKQLANRVWRLEDLSKKYLEIIQEIEELLEAAKVKNSHLIIISGRTKQLNNKVREIKERYAKILLSDPFLPKELLPKNYSRDQAGRLINKYLRNLNEEKIKTIHRANYCNKV</sequence>
<keyword evidence="2" id="KW-0479">Metal-binding</keyword>
<evidence type="ECO:0000259" key="7">
    <source>
        <dbReference type="Pfam" id="PF08223"/>
    </source>
</evidence>
<dbReference type="Pfam" id="PF20803">
    <property type="entry name" value="PaaX_M"/>
    <property type="match status" value="1"/>
</dbReference>
<dbReference type="InterPro" id="IPR048846">
    <property type="entry name" value="PaaX-like_central"/>
</dbReference>
<dbReference type="SUPFAM" id="SSF143430">
    <property type="entry name" value="TTP0101/SSO1404-like"/>
    <property type="match status" value="1"/>
</dbReference>
<dbReference type="PANTHER" id="PTHR30319">
    <property type="entry name" value="PHENYLACETIC ACID REGULATOR-RELATED TRANSCRIPTIONAL REPRESSOR"/>
    <property type="match status" value="1"/>
</dbReference>
<dbReference type="Pfam" id="PF08223">
    <property type="entry name" value="PaaX_C"/>
    <property type="match status" value="1"/>
</dbReference>
<proteinExistence type="predicted"/>
<gene>
    <name evidence="9" type="ORF">UU14_C0038G0008</name>
</gene>
<evidence type="ECO:0000256" key="5">
    <source>
        <dbReference type="ARBA" id="ARBA00022842"/>
    </source>
</evidence>
<reference evidence="9 10" key="1">
    <citation type="journal article" date="2015" name="Nature">
        <title>rRNA introns, odd ribosomes, and small enigmatic genomes across a large radiation of phyla.</title>
        <authorList>
            <person name="Brown C.T."/>
            <person name="Hug L.A."/>
            <person name="Thomas B.C."/>
            <person name="Sharon I."/>
            <person name="Castelle C.J."/>
            <person name="Singh A."/>
            <person name="Wilkins M.J."/>
            <person name="Williams K.H."/>
            <person name="Banfield J.F."/>
        </authorList>
    </citation>
    <scope>NUCLEOTIDE SEQUENCE [LARGE SCALE GENOMIC DNA]</scope>
</reference>
<keyword evidence="3" id="KW-0255">Endonuclease</keyword>
<keyword evidence="5" id="KW-0460">Magnesium</keyword>
<dbReference type="GO" id="GO:0043571">
    <property type="term" value="P:maintenance of CRISPR repeat elements"/>
    <property type="evidence" value="ECO:0007669"/>
    <property type="project" value="InterPro"/>
</dbReference>
<feature type="domain" description="Transcriptional repressor PaaX-like C-terminal" evidence="7">
    <location>
        <begin position="182"/>
        <end position="270"/>
    </location>
</feature>
<evidence type="ECO:0000256" key="1">
    <source>
        <dbReference type="ARBA" id="ARBA00022722"/>
    </source>
</evidence>
<feature type="domain" description="Transcriptional repressor PaaX-like central Cas2-like" evidence="8">
    <location>
        <begin position="98"/>
        <end position="175"/>
    </location>
</feature>
<evidence type="ECO:0000313" key="9">
    <source>
        <dbReference type="EMBL" id="KKR71012.1"/>
    </source>
</evidence>
<keyword evidence="4" id="KW-0378">Hydrolase</keyword>
<comment type="caution">
    <text evidence="9">The sequence shown here is derived from an EMBL/GenBank/DDBJ whole genome shotgun (WGS) entry which is preliminary data.</text>
</comment>
<name>A0A0G0W6Z2_9BACT</name>
<keyword evidence="1" id="KW-0540">Nuclease</keyword>